<dbReference type="GO" id="GO:0000105">
    <property type="term" value="P:L-histidine biosynthetic process"/>
    <property type="evidence" value="ECO:0007669"/>
    <property type="project" value="TreeGrafter"/>
</dbReference>
<dbReference type="EMBL" id="CADILN010000002">
    <property type="protein sequence ID" value="CAB4048653.1"/>
    <property type="molecule type" value="Genomic_DNA"/>
</dbReference>
<gene>
    <name evidence="7" type="primary">hisN</name>
    <name evidence="7" type="ORF">LMG9964_02294</name>
</gene>
<feature type="binding site" evidence="6">
    <location>
        <position position="82"/>
    </location>
    <ligand>
        <name>Mg(2+)</name>
        <dbReference type="ChEBI" id="CHEBI:18420"/>
        <label>1</label>
        <note>catalytic</note>
    </ligand>
</feature>
<dbReference type="RefSeq" id="WP_041746246.1">
    <property type="nucleotide sequence ID" value="NZ_CADILN010000002.1"/>
</dbReference>
<evidence type="ECO:0000256" key="3">
    <source>
        <dbReference type="ARBA" id="ARBA00022723"/>
    </source>
</evidence>
<dbReference type="InterPro" id="IPR000760">
    <property type="entry name" value="Inositol_monophosphatase-like"/>
</dbReference>
<feature type="binding site" evidence="6">
    <location>
        <position position="85"/>
    </location>
    <ligand>
        <name>Mg(2+)</name>
        <dbReference type="ChEBI" id="CHEBI:18420"/>
        <label>1</label>
        <note>catalytic</note>
    </ligand>
</feature>
<feature type="binding site" evidence="6">
    <location>
        <position position="84"/>
    </location>
    <ligand>
        <name>Mg(2+)</name>
        <dbReference type="ChEBI" id="CHEBI:18420"/>
        <label>1</label>
        <note>catalytic</note>
    </ligand>
</feature>
<dbReference type="PANTHER" id="PTHR43200:SF6">
    <property type="entry name" value="3'(2'),5'-BISPHOSPHATE NUCLEOTIDASE"/>
    <property type="match status" value="1"/>
</dbReference>
<evidence type="ECO:0000256" key="6">
    <source>
        <dbReference type="PIRSR" id="PIRSR600760-2"/>
    </source>
</evidence>
<keyword evidence="4 7" id="KW-0378">Hydrolase</keyword>
<dbReference type="CDD" id="cd01641">
    <property type="entry name" value="Bacterial_IMPase_like_1"/>
    <property type="match status" value="1"/>
</dbReference>
<comment type="cofactor">
    <cofactor evidence="1 6">
        <name>Mg(2+)</name>
        <dbReference type="ChEBI" id="CHEBI:18420"/>
    </cofactor>
</comment>
<dbReference type="Pfam" id="PF00459">
    <property type="entry name" value="Inositol_P"/>
    <property type="match status" value="1"/>
</dbReference>
<keyword evidence="5 6" id="KW-0460">Magnesium</keyword>
<feature type="binding site" evidence="6">
    <location>
        <position position="67"/>
    </location>
    <ligand>
        <name>Mg(2+)</name>
        <dbReference type="ChEBI" id="CHEBI:18420"/>
        <label>1</label>
        <note>catalytic</note>
    </ligand>
</feature>
<proteinExistence type="inferred from homology"/>
<name>A0A6J5K2K7_9BURK</name>
<organism evidence="7 8">
    <name type="scientific">Paraburkholderia phenoliruptrix</name>
    <dbReference type="NCBI Taxonomy" id="252970"/>
    <lineage>
        <taxon>Bacteria</taxon>
        <taxon>Pseudomonadati</taxon>
        <taxon>Pseudomonadota</taxon>
        <taxon>Betaproteobacteria</taxon>
        <taxon>Burkholderiales</taxon>
        <taxon>Burkholderiaceae</taxon>
        <taxon>Paraburkholderia</taxon>
    </lineage>
</organism>
<comment type="similarity">
    <text evidence="2">Belongs to the inositol monophosphatase superfamily.</text>
</comment>
<sequence>MSMTDFCHFLELLGYEARSLALKYFRSSLEVVTKSDETPVTIADRKIEERLRQMIASRFPSHTVVGEEAGGTISSGISWIIDPIDGTKSFVCGVPLFGTLVAVLRDRRPLLGMIEMPALHERWIGRGGYTTHNGEPCSVSQCKRLADARLCATDHRMFSGGGLDAFELLSQAVRITRFGTDSYGYALLASGHVDLVVEAELKIHDVMALIPVIEGAGGIVTTWAGGPITDDFGGNILAASSAELHADAMRMLMER</sequence>
<dbReference type="Proteomes" id="UP000494102">
    <property type="component" value="Unassembled WGS sequence"/>
</dbReference>
<evidence type="ECO:0000256" key="5">
    <source>
        <dbReference type="ARBA" id="ARBA00022842"/>
    </source>
</evidence>
<dbReference type="Gene3D" id="3.30.540.10">
    <property type="entry name" value="Fructose-1,6-Bisphosphatase, subunit A, domain 1"/>
    <property type="match status" value="1"/>
</dbReference>
<dbReference type="SUPFAM" id="SSF56655">
    <property type="entry name" value="Carbohydrate phosphatase"/>
    <property type="match status" value="1"/>
</dbReference>
<dbReference type="Gene3D" id="3.40.190.80">
    <property type="match status" value="1"/>
</dbReference>
<dbReference type="PRINTS" id="PR00377">
    <property type="entry name" value="IMPHPHTASES"/>
</dbReference>
<dbReference type="GO" id="GO:0004401">
    <property type="term" value="F:histidinol-phosphatase activity"/>
    <property type="evidence" value="ECO:0007669"/>
    <property type="project" value="UniProtKB-EC"/>
</dbReference>
<keyword evidence="3 6" id="KW-0479">Metal-binding</keyword>
<reference evidence="7 8" key="1">
    <citation type="submission" date="2020-04" db="EMBL/GenBank/DDBJ databases">
        <authorList>
            <person name="De Canck E."/>
        </authorList>
    </citation>
    <scope>NUCLEOTIDE SEQUENCE [LARGE SCALE GENOMIC DNA]</scope>
    <source>
        <strain evidence="7 8">LMG 9964</strain>
    </source>
</reference>
<evidence type="ECO:0000313" key="7">
    <source>
        <dbReference type="EMBL" id="CAB4048653.1"/>
    </source>
</evidence>
<evidence type="ECO:0000256" key="2">
    <source>
        <dbReference type="ARBA" id="ARBA00009759"/>
    </source>
</evidence>
<evidence type="ECO:0000313" key="8">
    <source>
        <dbReference type="Proteomes" id="UP000494102"/>
    </source>
</evidence>
<dbReference type="GeneID" id="27797287"/>
<evidence type="ECO:0000256" key="1">
    <source>
        <dbReference type="ARBA" id="ARBA00001946"/>
    </source>
</evidence>
<dbReference type="InterPro" id="IPR051090">
    <property type="entry name" value="Inositol_monoP_superfamily"/>
</dbReference>
<feature type="binding site" evidence="6">
    <location>
        <position position="205"/>
    </location>
    <ligand>
        <name>Mg(2+)</name>
        <dbReference type="ChEBI" id="CHEBI:18420"/>
        <label>1</label>
        <note>catalytic</note>
    </ligand>
</feature>
<dbReference type="EC" id="3.1.3.15" evidence="7"/>
<accession>A0A6J5K2K7</accession>
<dbReference type="GO" id="GO:0046872">
    <property type="term" value="F:metal ion binding"/>
    <property type="evidence" value="ECO:0007669"/>
    <property type="project" value="UniProtKB-KW"/>
</dbReference>
<dbReference type="PANTHER" id="PTHR43200">
    <property type="entry name" value="PHOSPHATASE"/>
    <property type="match status" value="1"/>
</dbReference>
<protein>
    <submittedName>
        <fullName evidence="7">Histidinol-phosphatase</fullName>
        <ecNumber evidence="7">3.1.3.15</ecNumber>
    </submittedName>
</protein>
<evidence type="ECO:0000256" key="4">
    <source>
        <dbReference type="ARBA" id="ARBA00022801"/>
    </source>
</evidence>
<dbReference type="AlphaFoldDB" id="A0A6J5K2K7"/>